<protein>
    <submittedName>
        <fullName evidence="1">YceI family protein</fullName>
    </submittedName>
</protein>
<organism evidence="1 2">
    <name type="scientific">Pseudomonas hormoni</name>
    <dbReference type="NCBI Taxonomy" id="3093767"/>
    <lineage>
        <taxon>Bacteria</taxon>
        <taxon>Pseudomonadati</taxon>
        <taxon>Pseudomonadota</taxon>
        <taxon>Gammaproteobacteria</taxon>
        <taxon>Pseudomonadales</taxon>
        <taxon>Pseudomonadaceae</taxon>
        <taxon>Pseudomonas</taxon>
    </lineage>
</organism>
<dbReference type="Proteomes" id="UP000681155">
    <property type="component" value="Chromosome"/>
</dbReference>
<name>A0ABX8F200_9PSED</name>
<sequence length="53" mass="5872">MSSCSKPQHSIGVFSGEFILKRADFSIGEGEWADFGIISNDIRIRFRVVAPAQ</sequence>
<reference evidence="1 2" key="1">
    <citation type="submission" date="2021-05" db="EMBL/GenBank/DDBJ databases">
        <title>Complete genome of the cytokinin-producing biocontrol strain Pseudomonas fluorescens G20-18.</title>
        <authorList>
            <person name="Nielsen T.K."/>
            <person name="Mekureyaw M.F."/>
            <person name="Hansen L.H."/>
            <person name="Nicolaisen M.H."/>
            <person name="Roitsch T.G."/>
            <person name="Hennessy R.C."/>
        </authorList>
    </citation>
    <scope>NUCLEOTIDE SEQUENCE [LARGE SCALE GENOMIC DNA]</scope>
    <source>
        <strain evidence="1 2">G20-18</strain>
    </source>
</reference>
<evidence type="ECO:0000313" key="2">
    <source>
        <dbReference type="Proteomes" id="UP000681155"/>
    </source>
</evidence>
<evidence type="ECO:0000313" key="1">
    <source>
        <dbReference type="EMBL" id="QVW25735.1"/>
    </source>
</evidence>
<gene>
    <name evidence="1" type="ORF">KJF94_09410</name>
</gene>
<dbReference type="EMBL" id="CP075566">
    <property type="protein sequence ID" value="QVW25735.1"/>
    <property type="molecule type" value="Genomic_DNA"/>
</dbReference>
<accession>A0ABX8F200</accession>
<proteinExistence type="predicted"/>
<dbReference type="SUPFAM" id="SSF101874">
    <property type="entry name" value="YceI-like"/>
    <property type="match status" value="1"/>
</dbReference>
<keyword evidence="2" id="KW-1185">Reference proteome</keyword>
<dbReference type="InterPro" id="IPR036761">
    <property type="entry name" value="TTHA0802/YceI-like_sf"/>
</dbReference>